<dbReference type="Pfam" id="PF00109">
    <property type="entry name" value="ketoacyl-synt"/>
    <property type="match status" value="1"/>
</dbReference>
<protein>
    <submittedName>
        <fullName evidence="6">Actinorhodin polyketide beta-ketoacyl synthase</fullName>
    </submittedName>
</protein>
<evidence type="ECO:0000256" key="4">
    <source>
        <dbReference type="RuleBase" id="RU003694"/>
    </source>
</evidence>
<dbReference type="InterPro" id="IPR016039">
    <property type="entry name" value="Thiolase-like"/>
</dbReference>
<keyword evidence="3" id="KW-0012">Acyltransferase</keyword>
<sequence length="399" mass="40160">MTATITGLGIVAPNGVGADVYWPATLTGRSGLSRLPEGHAVRVGGVVSGERAAGVPGRIAVQTDRWTQLALRGSALALADAGLDPAELGPFDLGVVTAASSGGNEFGQREIQKLWAQGPDHVGAYQSIAWFYAATTGQVSIQHQAKGPCGVLVSEQAAGLDALGQARRVLRDDTPVVISGGTEAPLSPYALLCQAGNGAISEGTDPGTAYLPFDRRAAGYVPGEGGAMIVLEDAGHARGRGARRYADLAGYAASFDPPPGSSRPPALTAAIRGALRDAGLGPADIDVVFADGAGTRDADRAEAEAIAAVFGAGEVPVTVPKTLTGRLYAGGASLDVATAALAIHHDLIPPTAGVTDVSPDCPIDLVRDLPRFGSVQCALVIARGAGGFNAAVVLTAPAG</sequence>
<dbReference type="CDD" id="cd00832">
    <property type="entry name" value="CLF"/>
    <property type="match status" value="1"/>
</dbReference>
<dbReference type="InterPro" id="IPR000794">
    <property type="entry name" value="Beta-ketoacyl_synthase"/>
</dbReference>
<evidence type="ECO:0000256" key="2">
    <source>
        <dbReference type="ARBA" id="ARBA00022679"/>
    </source>
</evidence>
<dbReference type="InterPro" id="IPR014030">
    <property type="entry name" value="Ketoacyl_synth_N"/>
</dbReference>
<accession>A0A919SCJ2</accession>
<comment type="similarity">
    <text evidence="1 4">Belongs to the thiolase-like superfamily. Beta-ketoacyl-ACP synthases family.</text>
</comment>
<dbReference type="Gene3D" id="3.40.47.10">
    <property type="match status" value="2"/>
</dbReference>
<evidence type="ECO:0000256" key="1">
    <source>
        <dbReference type="ARBA" id="ARBA00008467"/>
    </source>
</evidence>
<gene>
    <name evidence="6" type="primary">fabF_1</name>
    <name evidence="6" type="ORF">Aco04nite_11110</name>
</gene>
<dbReference type="EMBL" id="BOQP01000005">
    <property type="protein sequence ID" value="GIM68511.1"/>
    <property type="molecule type" value="Genomic_DNA"/>
</dbReference>
<keyword evidence="7" id="KW-1185">Reference proteome</keyword>
<dbReference type="Proteomes" id="UP000680865">
    <property type="component" value="Unassembled WGS sequence"/>
</dbReference>
<dbReference type="RefSeq" id="WP_212996103.1">
    <property type="nucleotide sequence ID" value="NZ_BAAATW010000004.1"/>
</dbReference>
<dbReference type="Pfam" id="PF02801">
    <property type="entry name" value="Ketoacyl-synt_C"/>
    <property type="match status" value="1"/>
</dbReference>
<organism evidence="6 7">
    <name type="scientific">Winogradskya consettensis</name>
    <dbReference type="NCBI Taxonomy" id="113560"/>
    <lineage>
        <taxon>Bacteria</taxon>
        <taxon>Bacillati</taxon>
        <taxon>Actinomycetota</taxon>
        <taxon>Actinomycetes</taxon>
        <taxon>Micromonosporales</taxon>
        <taxon>Micromonosporaceae</taxon>
        <taxon>Winogradskya</taxon>
    </lineage>
</organism>
<evidence type="ECO:0000313" key="7">
    <source>
        <dbReference type="Proteomes" id="UP000680865"/>
    </source>
</evidence>
<evidence type="ECO:0000313" key="6">
    <source>
        <dbReference type="EMBL" id="GIM68511.1"/>
    </source>
</evidence>
<dbReference type="SUPFAM" id="SSF53901">
    <property type="entry name" value="Thiolase-like"/>
    <property type="match status" value="2"/>
</dbReference>
<evidence type="ECO:0000256" key="3">
    <source>
        <dbReference type="ARBA" id="ARBA00023315"/>
    </source>
</evidence>
<feature type="domain" description="Ketosynthase family 3 (KS3)" evidence="5">
    <location>
        <begin position="1"/>
        <end position="396"/>
    </location>
</feature>
<dbReference type="PANTHER" id="PTHR11712:SF322">
    <property type="entry name" value="POLYKETIDE BETA-KETOACYL SYNTHASE 2-RELATED"/>
    <property type="match status" value="1"/>
</dbReference>
<keyword evidence="2 4" id="KW-0808">Transferase</keyword>
<reference evidence="6" key="1">
    <citation type="submission" date="2021-03" db="EMBL/GenBank/DDBJ databases">
        <title>Whole genome shotgun sequence of Actinoplanes consettensis NBRC 14913.</title>
        <authorList>
            <person name="Komaki H."/>
            <person name="Tamura T."/>
        </authorList>
    </citation>
    <scope>NUCLEOTIDE SEQUENCE</scope>
    <source>
        <strain evidence="6">NBRC 14913</strain>
    </source>
</reference>
<comment type="caution">
    <text evidence="6">The sequence shown here is derived from an EMBL/GenBank/DDBJ whole genome shotgun (WGS) entry which is preliminary data.</text>
</comment>
<evidence type="ECO:0000259" key="5">
    <source>
        <dbReference type="PROSITE" id="PS52004"/>
    </source>
</evidence>
<dbReference type="SMART" id="SM00825">
    <property type="entry name" value="PKS_KS"/>
    <property type="match status" value="1"/>
</dbReference>
<dbReference type="GO" id="GO:0006633">
    <property type="term" value="P:fatty acid biosynthetic process"/>
    <property type="evidence" value="ECO:0007669"/>
    <property type="project" value="TreeGrafter"/>
</dbReference>
<proteinExistence type="inferred from homology"/>
<dbReference type="AlphaFoldDB" id="A0A919SCJ2"/>
<dbReference type="PROSITE" id="PS52004">
    <property type="entry name" value="KS3_2"/>
    <property type="match status" value="1"/>
</dbReference>
<dbReference type="PANTHER" id="PTHR11712">
    <property type="entry name" value="POLYKETIDE SYNTHASE-RELATED"/>
    <property type="match status" value="1"/>
</dbReference>
<dbReference type="InterPro" id="IPR020841">
    <property type="entry name" value="PKS_Beta-ketoAc_synthase_dom"/>
</dbReference>
<dbReference type="GO" id="GO:0004315">
    <property type="term" value="F:3-oxoacyl-[acyl-carrier-protein] synthase activity"/>
    <property type="evidence" value="ECO:0007669"/>
    <property type="project" value="TreeGrafter"/>
</dbReference>
<dbReference type="InterPro" id="IPR014031">
    <property type="entry name" value="Ketoacyl_synth_C"/>
</dbReference>
<name>A0A919SCJ2_9ACTN</name>